<protein>
    <submittedName>
        <fullName evidence="1">Uncharacterized protein</fullName>
    </submittedName>
</protein>
<sequence>MQLDLQKLLLRWGIQGPTHAQVQQSARIFGRNVIFAWKALVFSKIPETGFPEVAFIGRSNTGKSTCINFLTNKRLAKTSTKPGRTRTMNGFIVSGKIGLVDLPGYGMGSREAWGIEIMKYLKERRQLRRVFVLIGSDCGFKETDRMILNSLNDWGVSYQILITKIDKLKKQSETLSTLFFEAKNIIDTYGGSGFPEVLGIKCIHPTIGINDLRWAIIRACGL</sequence>
<proteinExistence type="predicted"/>
<evidence type="ECO:0000313" key="1">
    <source>
        <dbReference type="EMBL" id="KAG4304965.1"/>
    </source>
</evidence>
<evidence type="ECO:0000313" key="2">
    <source>
        <dbReference type="Proteomes" id="UP000768646"/>
    </source>
</evidence>
<dbReference type="Proteomes" id="UP000768646">
    <property type="component" value="Unassembled WGS sequence"/>
</dbReference>
<dbReference type="EMBL" id="JABTEG010000005">
    <property type="protein sequence ID" value="KAG4304965.1"/>
    <property type="molecule type" value="Genomic_DNA"/>
</dbReference>
<comment type="caution">
    <text evidence="1">The sequence shown here is derived from an EMBL/GenBank/DDBJ whole genome shotgun (WGS) entry which is preliminary data.</text>
</comment>
<keyword evidence="2" id="KW-1185">Reference proteome</keyword>
<gene>
    <name evidence="1" type="ORF">PORY_001640</name>
</gene>
<organism evidence="1 2">
    <name type="scientific">Pneumocystis oryctolagi</name>
    <dbReference type="NCBI Taxonomy" id="42067"/>
    <lineage>
        <taxon>Eukaryota</taxon>
        <taxon>Fungi</taxon>
        <taxon>Dikarya</taxon>
        <taxon>Ascomycota</taxon>
        <taxon>Taphrinomycotina</taxon>
        <taxon>Pneumocystomycetes</taxon>
        <taxon>Pneumocystaceae</taxon>
        <taxon>Pneumocystis</taxon>
    </lineage>
</organism>
<reference evidence="1 2" key="1">
    <citation type="journal article" date="2021" name="Commun. Biol.">
        <title>Genomic insights into the host specific adaptation of the Pneumocystis genus.</title>
        <authorList>
            <person name="Cisse O.H."/>
            <person name="Ma L."/>
            <person name="Dekker J.P."/>
            <person name="Khil P.P."/>
            <person name="Youn J.-H."/>
            <person name="Brenchley J.M."/>
            <person name="Blair R."/>
            <person name="Pahar B."/>
            <person name="Chabe M."/>
            <person name="Van Rompay K.K.A."/>
            <person name="Keesler R."/>
            <person name="Sukura A."/>
            <person name="Hirsch V."/>
            <person name="Kutty G."/>
            <person name="Liu Y."/>
            <person name="Peng L."/>
            <person name="Chen J."/>
            <person name="Song J."/>
            <person name="Weissenbacher-Lang C."/>
            <person name="Xu J."/>
            <person name="Upham N.S."/>
            <person name="Stajich J.E."/>
            <person name="Cuomo C.A."/>
            <person name="Cushion M.T."/>
            <person name="Kovacs J.A."/>
        </authorList>
    </citation>
    <scope>NUCLEOTIDE SEQUENCE [LARGE SCALE GENOMIC DNA]</scope>
    <source>
        <strain evidence="1 2">RABM</strain>
    </source>
</reference>
<accession>A0ACB7CC43</accession>
<name>A0ACB7CC43_9ASCO</name>